<dbReference type="OrthoDB" id="7029912at2"/>
<evidence type="ECO:0000313" key="1">
    <source>
        <dbReference type="EMBL" id="QDQ25166.1"/>
    </source>
</evidence>
<name>A0A516SAI7_9NEIS</name>
<evidence type="ECO:0000313" key="2">
    <source>
        <dbReference type="Proteomes" id="UP000317550"/>
    </source>
</evidence>
<sequence>MNQYPILKNLLVSIMSVDVGLSEEREEAALAASLANGEYRQKLRHELEAAFFDENLSWMSLLDNESYCVFPAYSEEEAKEYIKERLWNRIVSMDS</sequence>
<dbReference type="AlphaFoldDB" id="A0A516SAI7"/>
<dbReference type="KEGG" id="cari:FNU76_01660"/>
<keyword evidence="2" id="KW-1185">Reference proteome</keyword>
<dbReference type="RefSeq" id="WP_143856091.1">
    <property type="nucleotide sequence ID" value="NZ_CP041730.1"/>
</dbReference>
<proteinExistence type="predicted"/>
<accession>A0A516SAI7</accession>
<gene>
    <name evidence="1" type="ORF">FNU76_01660</name>
</gene>
<reference evidence="2" key="1">
    <citation type="submission" date="2019-07" db="EMBL/GenBank/DDBJ databases">
        <title>Chitinimonas sp. nov., isolated from Ny-Alesund, arctica soil.</title>
        <authorList>
            <person name="Xu Q."/>
            <person name="Peng F."/>
        </authorList>
    </citation>
    <scope>NUCLEOTIDE SEQUENCE [LARGE SCALE GENOMIC DNA]</scope>
    <source>
        <strain evidence="2">R3-44</strain>
    </source>
</reference>
<dbReference type="EMBL" id="CP041730">
    <property type="protein sequence ID" value="QDQ25166.1"/>
    <property type="molecule type" value="Genomic_DNA"/>
</dbReference>
<dbReference type="Proteomes" id="UP000317550">
    <property type="component" value="Chromosome"/>
</dbReference>
<organism evidence="1 2">
    <name type="scientific">Chitinimonas arctica</name>
    <dbReference type="NCBI Taxonomy" id="2594795"/>
    <lineage>
        <taxon>Bacteria</taxon>
        <taxon>Pseudomonadati</taxon>
        <taxon>Pseudomonadota</taxon>
        <taxon>Betaproteobacteria</taxon>
        <taxon>Neisseriales</taxon>
        <taxon>Chitinibacteraceae</taxon>
        <taxon>Chitinimonas</taxon>
    </lineage>
</organism>
<protein>
    <submittedName>
        <fullName evidence="1">Uncharacterized protein</fullName>
    </submittedName>
</protein>